<gene>
    <name evidence="1" type="ORF">B5G17_05545</name>
    <name evidence="3" type="ORF">DWW14_02790</name>
    <name evidence="2" type="ORF">DXC07_12060</name>
</gene>
<evidence type="ECO:0000313" key="2">
    <source>
        <dbReference type="EMBL" id="RGM54877.1"/>
    </source>
</evidence>
<evidence type="ECO:0000313" key="5">
    <source>
        <dbReference type="Proteomes" id="UP000261295"/>
    </source>
</evidence>
<comment type="caution">
    <text evidence="1">The sequence shown here is derived from an EMBL/GenBank/DDBJ whole genome shotgun (WGS) entry which is preliminary data.</text>
</comment>
<evidence type="ECO:0000313" key="6">
    <source>
        <dbReference type="Proteomes" id="UP000285343"/>
    </source>
</evidence>
<organism evidence="1 4">
    <name type="scientific">Bacteroides uniformis</name>
    <dbReference type="NCBI Taxonomy" id="820"/>
    <lineage>
        <taxon>Bacteria</taxon>
        <taxon>Pseudomonadati</taxon>
        <taxon>Bacteroidota</taxon>
        <taxon>Bacteroidia</taxon>
        <taxon>Bacteroidales</taxon>
        <taxon>Bacteroidaceae</taxon>
        <taxon>Bacteroides</taxon>
    </lineage>
</organism>
<accession>A0A1Y3VAK8</accession>
<evidence type="ECO:0000313" key="3">
    <source>
        <dbReference type="EMBL" id="RGV46218.1"/>
    </source>
</evidence>
<evidence type="ECO:0000313" key="1">
    <source>
        <dbReference type="EMBL" id="OUN56378.1"/>
    </source>
</evidence>
<dbReference type="EMBL" id="NFHS01000002">
    <property type="protein sequence ID" value="OUN56378.1"/>
    <property type="molecule type" value="Genomic_DNA"/>
</dbReference>
<dbReference type="RefSeq" id="WP_035457550.1">
    <property type="nucleotide sequence ID" value="NZ_JANUJA010000001.1"/>
</dbReference>
<proteinExistence type="predicted"/>
<reference evidence="4" key="1">
    <citation type="submission" date="2017-04" db="EMBL/GenBank/DDBJ databases">
        <title>Function of individual gut microbiota members based on whole genome sequencing of pure cultures obtained from chicken caecum.</title>
        <authorList>
            <person name="Medvecky M."/>
            <person name="Cejkova D."/>
            <person name="Polansky O."/>
            <person name="Karasova D."/>
            <person name="Kubasova T."/>
            <person name="Cizek A."/>
            <person name="Rychlik I."/>
        </authorList>
    </citation>
    <scope>NUCLEOTIDE SEQUENCE [LARGE SCALE GENOMIC DNA]</scope>
    <source>
        <strain evidence="4">An67</strain>
    </source>
</reference>
<sequence length="66" mass="7798">MAMGYLLYLMVMWLQNGIKWANILSLFGTATFYSQLCSFKSLFKNKLNKIFYYANEPIIRAIFPLF</sequence>
<reference evidence="5 6" key="3">
    <citation type="submission" date="2018-08" db="EMBL/GenBank/DDBJ databases">
        <title>A genome reference for cultivated species of the human gut microbiota.</title>
        <authorList>
            <person name="Zou Y."/>
            <person name="Xue W."/>
            <person name="Luo G."/>
        </authorList>
    </citation>
    <scope>NUCLEOTIDE SEQUENCE [LARGE SCALE GENOMIC DNA]</scope>
    <source>
        <strain evidence="3 6">AF14-42</strain>
        <strain evidence="2 5">OM07-9</strain>
    </source>
</reference>
<dbReference type="EMBL" id="QRZC01000002">
    <property type="protein sequence ID" value="RGV46218.1"/>
    <property type="molecule type" value="Genomic_DNA"/>
</dbReference>
<dbReference type="Proteomes" id="UP000285343">
    <property type="component" value="Unassembled WGS sequence"/>
</dbReference>
<dbReference type="Proteomes" id="UP000196329">
    <property type="component" value="Unassembled WGS sequence"/>
</dbReference>
<protein>
    <submittedName>
        <fullName evidence="1">Uncharacterized protein</fullName>
    </submittedName>
</protein>
<reference evidence="1" key="2">
    <citation type="journal article" date="2018" name="BMC Genomics">
        <title>Whole genome sequencing and function prediction of 133 gut anaerobes isolated from chicken caecum in pure cultures.</title>
        <authorList>
            <person name="Medvecky M."/>
            <person name="Cejkova D."/>
            <person name="Polansky O."/>
            <person name="Karasova D."/>
            <person name="Kubasova T."/>
            <person name="Cizek A."/>
            <person name="Rychlik I."/>
        </authorList>
    </citation>
    <scope>NUCLEOTIDE SEQUENCE</scope>
    <source>
        <strain evidence="1">An67</strain>
    </source>
</reference>
<dbReference type="AlphaFoldDB" id="A0A1Y3VAK8"/>
<name>A0A1Y3VAK8_BACUN</name>
<dbReference type="EMBL" id="QSTL01000010">
    <property type="protein sequence ID" value="RGM54877.1"/>
    <property type="molecule type" value="Genomic_DNA"/>
</dbReference>
<dbReference type="Proteomes" id="UP000261295">
    <property type="component" value="Unassembled WGS sequence"/>
</dbReference>
<evidence type="ECO:0000313" key="4">
    <source>
        <dbReference type="Proteomes" id="UP000196329"/>
    </source>
</evidence>